<comment type="caution">
    <text evidence="1">The sequence shown here is derived from an EMBL/GenBank/DDBJ whole genome shotgun (WGS) entry which is preliminary data.</text>
</comment>
<dbReference type="GO" id="GO:0003677">
    <property type="term" value="F:DNA binding"/>
    <property type="evidence" value="ECO:0007669"/>
    <property type="project" value="InterPro"/>
</dbReference>
<protein>
    <recommendedName>
        <fullName evidence="3">Type II toxin-antitoxin system PemK/MazF family toxin</fullName>
    </recommendedName>
</protein>
<name>A0A3M0GMY2_9CORY</name>
<evidence type="ECO:0000313" key="2">
    <source>
        <dbReference type="Proteomes" id="UP000270649"/>
    </source>
</evidence>
<evidence type="ECO:0000313" key="1">
    <source>
        <dbReference type="EMBL" id="RMB62993.1"/>
    </source>
</evidence>
<dbReference type="Proteomes" id="UP000270649">
    <property type="component" value="Unassembled WGS sequence"/>
</dbReference>
<dbReference type="AlphaFoldDB" id="A0A3M0GMY2"/>
<gene>
    <name evidence="1" type="ORF">D9543_03070</name>
</gene>
<accession>A0A3M0GMY2</accession>
<proteinExistence type="predicted"/>
<evidence type="ECO:0008006" key="3">
    <source>
        <dbReference type="Google" id="ProtNLM"/>
    </source>
</evidence>
<dbReference type="RefSeq" id="WP_121927500.1">
    <property type="nucleotide sequence ID" value="NZ_CP068291.1"/>
</dbReference>
<sequence>MNSGMLTRLREALGISECEPVDSGLTRINSQLGLDRSTQSHEPRKVASIQVEATAARPRSISFSPDMDGQADSGEVVWMWTPADCKQAPPRERAILVVGRTRTTVTGLLISANPEHALDDAWLEIGSGEWDTSGRNCWVRLDRLVEVSEEQVRRQGILFPERRFERIANRLRSRYHWA</sequence>
<dbReference type="InterPro" id="IPR003477">
    <property type="entry name" value="PemK-like"/>
</dbReference>
<reference evidence="1 2" key="1">
    <citation type="submission" date="2018-10" db="EMBL/GenBank/DDBJ databases">
        <title>Corynebacterium macginleyi genome sequencing and assembly of the type strain and two clinical samples.</title>
        <authorList>
            <person name="Bernier A.-M."/>
            <person name="Bernard K."/>
        </authorList>
    </citation>
    <scope>NUCLEOTIDE SEQUENCE [LARGE SCALE GENOMIC DNA]</scope>
    <source>
        <strain evidence="1 2">NML 120205</strain>
    </source>
</reference>
<dbReference type="Pfam" id="PF02452">
    <property type="entry name" value="PemK_toxin"/>
    <property type="match status" value="1"/>
</dbReference>
<dbReference type="OrthoDB" id="5184628at2"/>
<dbReference type="EMBL" id="REGC01000003">
    <property type="protein sequence ID" value="RMB62993.1"/>
    <property type="molecule type" value="Genomic_DNA"/>
</dbReference>
<organism evidence="1 2">
    <name type="scientific">Corynebacterium macginleyi</name>
    <dbReference type="NCBI Taxonomy" id="38290"/>
    <lineage>
        <taxon>Bacteria</taxon>
        <taxon>Bacillati</taxon>
        <taxon>Actinomycetota</taxon>
        <taxon>Actinomycetes</taxon>
        <taxon>Mycobacteriales</taxon>
        <taxon>Corynebacteriaceae</taxon>
        <taxon>Corynebacterium</taxon>
    </lineage>
</organism>